<dbReference type="SUPFAM" id="SSF55961">
    <property type="entry name" value="Bet v1-like"/>
    <property type="match status" value="1"/>
</dbReference>
<dbReference type="AlphaFoldDB" id="A0A0Q3VJF8"/>
<dbReference type="Gene3D" id="3.30.530.20">
    <property type="match status" value="1"/>
</dbReference>
<accession>A0A0Q3VJF8</accession>
<dbReference type="PATRIC" id="fig|1637975.4.peg.5147"/>
<dbReference type="InterPro" id="IPR019587">
    <property type="entry name" value="Polyketide_cyclase/dehydratase"/>
</dbReference>
<keyword evidence="2" id="KW-1185">Reference proteome</keyword>
<gene>
    <name evidence="1" type="ORF">AN957_25490</name>
</gene>
<protein>
    <recommendedName>
        <fullName evidence="3">Polyketide cyclase / dehydrase and lipid transport</fullName>
    </recommendedName>
</protein>
<evidence type="ECO:0000313" key="1">
    <source>
        <dbReference type="EMBL" id="KQL21579.1"/>
    </source>
</evidence>
<sequence>MADFRSSAIIHKPVKEVFQYMAGMENVHEVMPLVAKMEKLTEGEIGKGTKFKETRIVRGKEIFADVEYIQYEENHSFTSRSNSNGLIVEYYYVFHEIEEGTQVELEAFIKTSGLRMKLTRPMIVKMIKQEDGYQLENLKNMLESEINETSDLQI</sequence>
<comment type="caution">
    <text evidence="1">The sequence shown here is derived from an EMBL/GenBank/DDBJ whole genome shotgun (WGS) entry which is preliminary data.</text>
</comment>
<name>A0A0Q3VJF8_9BACI</name>
<dbReference type="RefSeq" id="WP_056686854.1">
    <property type="nucleotide sequence ID" value="NZ_LJIX01000006.1"/>
</dbReference>
<reference evidence="1 2" key="1">
    <citation type="submission" date="2015-09" db="EMBL/GenBank/DDBJ databases">
        <title>Genome sequencing project for genomic taxonomy and phylogenomics of Bacillus-like bacteria.</title>
        <authorList>
            <person name="Liu B."/>
            <person name="Wang J."/>
            <person name="Zhu Y."/>
            <person name="Liu G."/>
            <person name="Chen Q."/>
            <person name="Chen Z."/>
            <person name="Lan J."/>
            <person name="Che J."/>
            <person name="Ge C."/>
            <person name="Shi H."/>
            <person name="Pan Z."/>
            <person name="Liu X."/>
        </authorList>
    </citation>
    <scope>NUCLEOTIDE SEQUENCE [LARGE SCALE GENOMIC DNA]</scope>
    <source>
        <strain evidence="1 2">FJAT-18043</strain>
    </source>
</reference>
<proteinExistence type="predicted"/>
<dbReference type="Pfam" id="PF10604">
    <property type="entry name" value="Polyketide_cyc2"/>
    <property type="match status" value="1"/>
</dbReference>
<dbReference type="STRING" id="1637975.AN957_25490"/>
<dbReference type="InterPro" id="IPR023393">
    <property type="entry name" value="START-like_dom_sf"/>
</dbReference>
<organism evidence="1 2">
    <name type="scientific">Cytobacillus solani</name>
    <dbReference type="NCBI Taxonomy" id="1637975"/>
    <lineage>
        <taxon>Bacteria</taxon>
        <taxon>Bacillati</taxon>
        <taxon>Bacillota</taxon>
        <taxon>Bacilli</taxon>
        <taxon>Bacillales</taxon>
        <taxon>Bacillaceae</taxon>
        <taxon>Cytobacillus</taxon>
    </lineage>
</organism>
<evidence type="ECO:0008006" key="3">
    <source>
        <dbReference type="Google" id="ProtNLM"/>
    </source>
</evidence>
<evidence type="ECO:0000313" key="2">
    <source>
        <dbReference type="Proteomes" id="UP000050996"/>
    </source>
</evidence>
<dbReference type="Proteomes" id="UP000050996">
    <property type="component" value="Unassembled WGS sequence"/>
</dbReference>
<dbReference type="EMBL" id="LJIX01000006">
    <property type="protein sequence ID" value="KQL21579.1"/>
    <property type="molecule type" value="Genomic_DNA"/>
</dbReference>